<dbReference type="EC" id="6.1.1.9" evidence="11"/>
<dbReference type="Pfam" id="PF08264">
    <property type="entry name" value="Anticodon_1"/>
    <property type="match status" value="1"/>
</dbReference>
<name>A0A069ZRZ9_CHLMR</name>
<evidence type="ECO:0000256" key="10">
    <source>
        <dbReference type="ARBA" id="ARBA00047552"/>
    </source>
</evidence>
<dbReference type="KEGG" id="cmg:NC81_02910"/>
<dbReference type="Gene3D" id="1.10.730.10">
    <property type="entry name" value="Isoleucyl-tRNA Synthetase, Domain 1"/>
    <property type="match status" value="1"/>
</dbReference>
<dbReference type="PANTHER" id="PTHR11946:SF93">
    <property type="entry name" value="VALINE--TRNA LIGASE, CHLOROPLASTIC_MITOCHONDRIAL 2"/>
    <property type="match status" value="1"/>
</dbReference>
<dbReference type="InterPro" id="IPR033705">
    <property type="entry name" value="Anticodon_Ia_Val"/>
</dbReference>
<proteinExistence type="inferred from homology"/>
<dbReference type="InterPro" id="IPR037118">
    <property type="entry name" value="Val-tRNA_synth_C_sf"/>
</dbReference>
<dbReference type="PATRIC" id="fig|243161.6.peg.614"/>
<evidence type="ECO:0000259" key="13">
    <source>
        <dbReference type="Pfam" id="PF08264"/>
    </source>
</evidence>
<evidence type="ECO:0000256" key="9">
    <source>
        <dbReference type="ARBA" id="ARBA00023146"/>
    </source>
</evidence>
<evidence type="ECO:0000256" key="11">
    <source>
        <dbReference type="HAMAP-Rule" id="MF_02004"/>
    </source>
</evidence>
<evidence type="ECO:0000256" key="4">
    <source>
        <dbReference type="ARBA" id="ARBA00022598"/>
    </source>
</evidence>
<accession>A0A069ZRZ9</accession>
<dbReference type="InterPro" id="IPR013155">
    <property type="entry name" value="M/V/L/I-tRNA-synth_anticd-bd"/>
</dbReference>
<dbReference type="GO" id="GO:0006438">
    <property type="term" value="P:valyl-tRNA aminoacylation"/>
    <property type="evidence" value="ECO:0007669"/>
    <property type="project" value="UniProtKB-UniRule"/>
</dbReference>
<dbReference type="SUPFAM" id="SSF52374">
    <property type="entry name" value="Nucleotidylyl transferase"/>
    <property type="match status" value="1"/>
</dbReference>
<comment type="subunit">
    <text evidence="2 11">Monomer.</text>
</comment>
<comment type="subcellular location">
    <subcellularLocation>
        <location evidence="1 11">Cytoplasm</location>
    </subcellularLocation>
</comment>
<protein>
    <recommendedName>
        <fullName evidence="11">Valine--tRNA ligase</fullName>
        <ecNumber evidence="11">6.1.1.9</ecNumber>
    </recommendedName>
    <alternativeName>
        <fullName evidence="11">Valyl-tRNA synthetase</fullName>
        <shortName evidence="11">ValRS</shortName>
    </alternativeName>
</protein>
<evidence type="ECO:0000313" key="14">
    <source>
        <dbReference type="EMBL" id="AJR10649.1"/>
    </source>
</evidence>
<dbReference type="CDD" id="cd00817">
    <property type="entry name" value="ValRS_core"/>
    <property type="match status" value="1"/>
</dbReference>
<evidence type="ECO:0000313" key="15">
    <source>
        <dbReference type="Proteomes" id="UP000260363"/>
    </source>
</evidence>
<evidence type="ECO:0000256" key="2">
    <source>
        <dbReference type="ARBA" id="ARBA00011245"/>
    </source>
</evidence>
<keyword evidence="3 11" id="KW-0963">Cytoplasm</keyword>
<evidence type="ECO:0000256" key="3">
    <source>
        <dbReference type="ARBA" id="ARBA00022490"/>
    </source>
</evidence>
<dbReference type="FunFam" id="3.40.50.620:FF:000032">
    <property type="entry name" value="Valine--tRNA ligase"/>
    <property type="match status" value="1"/>
</dbReference>
<feature type="domain" description="Aminoacyl-tRNA synthetase class Ia" evidence="12">
    <location>
        <begin position="19"/>
        <end position="523"/>
    </location>
</feature>
<dbReference type="KEGG" id="cmm:NC80_02895"/>
<comment type="domain">
    <text evidence="11">ValRS has two distinct active sites: one for aminoacylation and one for editing. The misactivated threonine is translocated from the active site to the editing site.</text>
</comment>
<dbReference type="RefSeq" id="WP_010230885.1">
    <property type="nucleotide sequence ID" value="NZ_CP007217.1"/>
</dbReference>
<dbReference type="NCBIfam" id="NF004349">
    <property type="entry name" value="PRK05729.1"/>
    <property type="match status" value="1"/>
</dbReference>
<comment type="domain">
    <text evidence="11">The C-terminal coiled-coil domain is crucial for aminoacylation activity.</text>
</comment>
<feature type="short sequence motif" description="'HIGH' region" evidence="11">
    <location>
        <begin position="47"/>
        <end position="57"/>
    </location>
</feature>
<evidence type="ECO:0000259" key="12">
    <source>
        <dbReference type="Pfam" id="PF00133"/>
    </source>
</evidence>
<dbReference type="InterPro" id="IPR002300">
    <property type="entry name" value="aa-tRNA-synth_Ia"/>
</dbReference>
<dbReference type="OMA" id="LDTWMDS"/>
<dbReference type="InterPro" id="IPR001412">
    <property type="entry name" value="aa-tRNA-synth_I_CS"/>
</dbReference>
<keyword evidence="8 11" id="KW-0175">Coiled coil</keyword>
<dbReference type="GO" id="GO:0002161">
    <property type="term" value="F:aminoacyl-tRNA deacylase activity"/>
    <property type="evidence" value="ECO:0007669"/>
    <property type="project" value="InterPro"/>
</dbReference>
<dbReference type="NCBIfam" id="TIGR00422">
    <property type="entry name" value="valS"/>
    <property type="match status" value="1"/>
</dbReference>
<dbReference type="InterPro" id="IPR009080">
    <property type="entry name" value="tRNAsynth_Ia_anticodon-bd"/>
</dbReference>
<dbReference type="FunFam" id="3.90.740.10:FF:000010">
    <property type="entry name" value="Valine--tRNA ligase"/>
    <property type="match status" value="1"/>
</dbReference>
<dbReference type="GO" id="GO:0004832">
    <property type="term" value="F:valine-tRNA ligase activity"/>
    <property type="evidence" value="ECO:0007669"/>
    <property type="project" value="UniProtKB-UniRule"/>
</dbReference>
<dbReference type="PRINTS" id="PR00986">
    <property type="entry name" value="TRNASYNTHVAL"/>
</dbReference>
<evidence type="ECO:0000256" key="7">
    <source>
        <dbReference type="ARBA" id="ARBA00022917"/>
    </source>
</evidence>
<dbReference type="Gene3D" id="3.90.740.10">
    <property type="entry name" value="Valyl/Leucyl/Isoleucyl-tRNA synthetase, editing domain"/>
    <property type="match status" value="1"/>
</dbReference>
<keyword evidence="6 11" id="KW-0067">ATP-binding</keyword>
<comment type="function">
    <text evidence="11">Catalyzes the attachment of valine to tRNA(Val). As ValRS can inadvertently accommodate and process structurally similar amino acids such as threonine, to avoid such errors, it has a 'posttransfer' editing activity that hydrolyzes mischarged Thr-tRNA(Val) in a tRNA-dependent manner.</text>
</comment>
<keyword evidence="7 11" id="KW-0648">Protein biosynthesis</keyword>
<feature type="domain" description="Aminoacyl-tRNA synthetase class Ia" evidence="12">
    <location>
        <begin position="562"/>
        <end position="601"/>
    </location>
</feature>
<dbReference type="InterPro" id="IPR009008">
    <property type="entry name" value="Val/Leu/Ile-tRNA-synth_edit"/>
</dbReference>
<dbReference type="PANTHER" id="PTHR11946">
    <property type="entry name" value="VALYL-TRNA SYNTHETASES"/>
    <property type="match status" value="1"/>
</dbReference>
<dbReference type="InterPro" id="IPR002303">
    <property type="entry name" value="Valyl-tRNA_ligase"/>
</dbReference>
<dbReference type="HAMAP" id="MF_02004">
    <property type="entry name" value="Val_tRNA_synth_type1"/>
    <property type="match status" value="1"/>
</dbReference>
<dbReference type="Gene3D" id="1.10.287.380">
    <property type="entry name" value="Valyl-tRNA synthetase, C-terminal domain"/>
    <property type="match status" value="1"/>
</dbReference>
<feature type="coiled-coil region" evidence="11">
    <location>
        <begin position="873"/>
        <end position="935"/>
    </location>
</feature>
<dbReference type="Gene3D" id="3.40.50.620">
    <property type="entry name" value="HUPs"/>
    <property type="match status" value="2"/>
</dbReference>
<keyword evidence="5 11" id="KW-0547">Nucleotide-binding</keyword>
<evidence type="ECO:0000256" key="6">
    <source>
        <dbReference type="ARBA" id="ARBA00022840"/>
    </source>
</evidence>
<evidence type="ECO:0000256" key="1">
    <source>
        <dbReference type="ARBA" id="ARBA00004496"/>
    </source>
</evidence>
<dbReference type="InterPro" id="IPR010978">
    <property type="entry name" value="tRNA-bd_arm"/>
</dbReference>
<dbReference type="SMR" id="A0A069ZRZ9"/>
<sequence>MNEDQFPKAYDPKSSESGVYSFWERSGMFIADANSKKPAYSIVMPPPNVTGILHMGHALVNTLQDMLIRYKRMKGFEVCWVPGTDHAGIATQTVVERHLRSSLGKRRTDFSREEFLKHVWEWKEKSQNVILSQLRQLGCSCDWSRQRFTMDPEANRAVKKAFKVLFDKGVIYRGYYLVNWDPILQTALADDEVEYEEREGWLYYIRYPVVNSEEFITVATTRPETLLGDTAIAVSPEDERYSHLIGAKVIVPFVDREIPIIGDFSVDASFGTGAVKITPAHDKDDYRTGMNHRLPMINILTPTGEINENGGIFTGLAKESARENIITSLEALGLFVRKEAYSSRVGVSYRSGAIIEPYLSKQWFVSVDSFRESLREFVNSKEINLFPPEFIRNYLTWVNNLKDWCISRQLWWGHRIPVWHNKHDEEYVICFDGDGVPEEVAQDPESWYQDPDVLDTWFSSGLWPLTCFGWPEESADLRKFYPTSVLVTGHDILFFWVTRMVLMCSAMVDTKPFADVFLHGLIFGKSYKQYDDNGEWTYVSGDQKREYDKGKALPKNVVAKWEKLSKSKGNVIDPIEMIDMYGADAVRFTLCSCANRGEQIDLDYRLFEEYKNFVNKLWNGARFIFGHISELTSRDLEEGVNKDLLGLEDFYILDRFNELLALIDSHYNCYSFDKIAALAYDFFKNDLCSTYLEIIKPTLFGKQGNDEQRATKRKLLATLLVNILGVLHPIVPYITETLFQKIKTTLGVVGDGLGDAVTGHAVSMLRSEACMIAGYPQPIELSFPQGLRESFAIAEKLVYTIRNIRGEMQLDPRDLLQAFIISSEKKELLDACIPIMCALGGIKTIEQLSEAPKDCIFSLGVVEGIQVGVILPAEHLAKEHARLEKEKIRLENSIESLSKLLASEDFRTRANPNLVQAKEDALRNSRQELQSILDKIASL</sequence>
<dbReference type="EMBL" id="CP007217">
    <property type="protein sequence ID" value="AJR10649.1"/>
    <property type="molecule type" value="Genomic_DNA"/>
</dbReference>
<organism evidence="14 15">
    <name type="scientific">Chlamydia muridarum</name>
    <dbReference type="NCBI Taxonomy" id="83560"/>
    <lineage>
        <taxon>Bacteria</taxon>
        <taxon>Pseudomonadati</taxon>
        <taxon>Chlamydiota</taxon>
        <taxon>Chlamydiia</taxon>
        <taxon>Chlamydiales</taxon>
        <taxon>Chlamydiaceae</taxon>
        <taxon>Chlamydia/Chlamydophila group</taxon>
        <taxon>Chlamydia</taxon>
    </lineage>
</organism>
<dbReference type="SUPFAM" id="SSF47323">
    <property type="entry name" value="Anticodon-binding domain of a subclass of class I aminoacyl-tRNA synthetases"/>
    <property type="match status" value="1"/>
</dbReference>
<gene>
    <name evidence="11" type="primary">valS</name>
    <name evidence="14" type="ORF">BD36_03085</name>
</gene>
<dbReference type="Pfam" id="PF00133">
    <property type="entry name" value="tRNA-synt_1"/>
    <property type="match status" value="2"/>
</dbReference>
<feature type="binding site" evidence="11">
    <location>
        <position position="566"/>
    </location>
    <ligand>
        <name>ATP</name>
        <dbReference type="ChEBI" id="CHEBI:30616"/>
    </ligand>
</feature>
<reference evidence="14 15" key="1">
    <citation type="submission" date="2014-02" db="EMBL/GenBank/DDBJ databases">
        <authorList>
            <person name="Chen C."/>
            <person name="Conrad T.A."/>
            <person name="Zhou Z."/>
            <person name="Lai Z."/>
            <person name="Zhong G."/>
        </authorList>
    </citation>
    <scope>NUCLEOTIDE SEQUENCE [LARGE SCALE GENOMIC DNA]</scope>
    <source>
        <strain evidence="14 15">Nigg3-28</strain>
    </source>
</reference>
<dbReference type="STRING" id="83560.NC80_02895"/>
<dbReference type="PROSITE" id="PS00178">
    <property type="entry name" value="AA_TRNA_LIGASE_I"/>
    <property type="match status" value="1"/>
</dbReference>
<keyword evidence="9 11" id="KW-0030">Aminoacyl-tRNA synthetase</keyword>
<dbReference type="KEGG" id="cmx:DNC_02915"/>
<evidence type="ECO:0000256" key="8">
    <source>
        <dbReference type="ARBA" id="ARBA00023054"/>
    </source>
</evidence>
<feature type="short sequence motif" description="'KMSKS' region" evidence="11">
    <location>
        <begin position="563"/>
        <end position="567"/>
    </location>
</feature>
<dbReference type="FunFam" id="3.40.50.620:FF:000306">
    <property type="entry name" value="Valine--tRNA ligase"/>
    <property type="match status" value="1"/>
</dbReference>
<dbReference type="SUPFAM" id="SSF50677">
    <property type="entry name" value="ValRS/IleRS/LeuRS editing domain"/>
    <property type="match status" value="1"/>
</dbReference>
<dbReference type="AlphaFoldDB" id="A0A069ZRZ9"/>
<dbReference type="GeneID" id="1245935"/>
<dbReference type="GO" id="GO:0005829">
    <property type="term" value="C:cytosol"/>
    <property type="evidence" value="ECO:0007669"/>
    <property type="project" value="TreeGrafter"/>
</dbReference>
<evidence type="ECO:0000256" key="5">
    <source>
        <dbReference type="ARBA" id="ARBA00022741"/>
    </source>
</evidence>
<feature type="domain" description="Methionyl/Valyl/Leucyl/Isoleucyl-tRNA synthetase anticodon-binding" evidence="13">
    <location>
        <begin position="649"/>
        <end position="817"/>
    </location>
</feature>
<dbReference type="InterPro" id="IPR014729">
    <property type="entry name" value="Rossmann-like_a/b/a_fold"/>
</dbReference>
<comment type="catalytic activity">
    <reaction evidence="10 11">
        <text>tRNA(Val) + L-valine + ATP = L-valyl-tRNA(Val) + AMP + diphosphate</text>
        <dbReference type="Rhea" id="RHEA:10704"/>
        <dbReference type="Rhea" id="RHEA-COMP:9672"/>
        <dbReference type="Rhea" id="RHEA-COMP:9708"/>
        <dbReference type="ChEBI" id="CHEBI:30616"/>
        <dbReference type="ChEBI" id="CHEBI:33019"/>
        <dbReference type="ChEBI" id="CHEBI:57762"/>
        <dbReference type="ChEBI" id="CHEBI:78442"/>
        <dbReference type="ChEBI" id="CHEBI:78537"/>
        <dbReference type="ChEBI" id="CHEBI:456215"/>
        <dbReference type="EC" id="6.1.1.9"/>
    </reaction>
</comment>
<keyword evidence="4 11" id="KW-0436">Ligase</keyword>
<dbReference type="CDD" id="cd07962">
    <property type="entry name" value="Anticodon_Ia_Val"/>
    <property type="match status" value="1"/>
</dbReference>
<dbReference type="SUPFAM" id="SSF46589">
    <property type="entry name" value="tRNA-binding arm"/>
    <property type="match status" value="1"/>
</dbReference>
<dbReference type="GO" id="GO:0005524">
    <property type="term" value="F:ATP binding"/>
    <property type="evidence" value="ECO:0007669"/>
    <property type="project" value="UniProtKB-UniRule"/>
</dbReference>
<dbReference type="Proteomes" id="UP000260363">
    <property type="component" value="Chromosome"/>
</dbReference>
<comment type="similarity">
    <text evidence="11">Belongs to the class-I aminoacyl-tRNA synthetase family. ValS type 1 subfamily.</text>
</comment>